<dbReference type="EMBL" id="BAYM01000390">
    <property type="protein sequence ID" value="GAN38073.1"/>
    <property type="molecule type" value="Genomic_DNA"/>
</dbReference>
<dbReference type="AlphaFoldDB" id="A0A0C9QHZ0"/>
<dbReference type="InterPro" id="IPR051328">
    <property type="entry name" value="T7SS_ABC-Transporter"/>
</dbReference>
<feature type="domain" description="ABC-2 type transporter transmembrane" evidence="6">
    <location>
        <begin position="26"/>
        <end position="162"/>
    </location>
</feature>
<dbReference type="PANTHER" id="PTHR43077">
    <property type="entry name" value="TRANSPORT PERMEASE YVFS-RELATED"/>
    <property type="match status" value="1"/>
</dbReference>
<dbReference type="InterPro" id="IPR013525">
    <property type="entry name" value="ABC2_TM"/>
</dbReference>
<evidence type="ECO:0000256" key="4">
    <source>
        <dbReference type="ARBA" id="ARBA00023136"/>
    </source>
</evidence>
<evidence type="ECO:0000313" key="8">
    <source>
        <dbReference type="Proteomes" id="UP000032552"/>
    </source>
</evidence>
<feature type="transmembrane region" description="Helical" evidence="5">
    <location>
        <begin position="785"/>
        <end position="807"/>
    </location>
</feature>
<sequence>MRNIGKLVALDWKRIVKSPFAFLLILALVVIPSLYCWFNVWALWDPYSNTQDLTVAVYSADKSTEFRDKKIAIGDELVTQLKHNKQLGWRFVDSKKAVQEGVKSGKYYAGVVVPKDFSTDLLSFVDGKIHKPKLDYYVNEKINAIAPKITASGASTLQNTISDEFVSTVAKTLVTVFNQAGIKLDDNLPMIRRFASLVTNTNDQLPTIEKYIAEVGVLQSKMPAIREKLAAANEMATYLPEVNQMAQKLTAANGYLPMVADAGQLAVDVRSKLPEVQQAGAQLNTVTTNFGQLESAVTKAVGVTSQGIIVVNQVDGTLPALTDFGKNVQAAIGTTKDEVLPKVSTALDVVQNAVDAGLTLIAAANTSLSADLTTLQNQLQQLATSSDTAAIKQAMVARLTALADRQGKVAANATSLADTLTRLQASLNKLTGKDDQPLAGAITRLRDVATTATAVQTAASDLAKDVPNLSTNELQSRLATLNDVAQKFASDANTLKDLDLGTSVKQVLNAFKTALADAATTLTKINDQVLPELPSLLSGTRDLLTQANTFLVKTQKQLPALKQELTDANALLNGHMNLITSGITTVADLYQNDFPSLKTKLTKATNFINQDLPGVESDLTSTLALANEKMPQLQSGLDDAQTLIKDDWPTLKDAIQKGATAIKKGEKSVDLSQLIKLLRRDATKEAGFLAKPVELKQTSFYHIPTYGSQSAPFYLALCIWVGALLLGAILITEYQLPESLAHATVKQMYTARWLTFAGLGMLQGLIAALGNLFLIGTYVVDKPLYLLFAMLLSLVFVSILYMLISLFGNIGKGLGIIILVLSISGAGGNFPVVLSGKFFQAINPWLPFTYAVNLLRETVGGIYWPNLWQDLIILVAFGVAFFLLGLFLKEPIRPWIEKMHHITRKSKIIE</sequence>
<evidence type="ECO:0000256" key="1">
    <source>
        <dbReference type="ARBA" id="ARBA00004141"/>
    </source>
</evidence>
<dbReference type="InterPro" id="IPR017500">
    <property type="entry name" value="Phage_infect_YhgE_N"/>
</dbReference>
<feature type="domain" description="ABC-2 type transporter transmembrane" evidence="6">
    <location>
        <begin position="638"/>
        <end position="887"/>
    </location>
</feature>
<keyword evidence="2 5" id="KW-0812">Transmembrane</keyword>
<accession>A0A0C9QHZ0</accession>
<evidence type="ECO:0000259" key="6">
    <source>
        <dbReference type="Pfam" id="PF12698"/>
    </source>
</evidence>
<comment type="subcellular location">
    <subcellularLocation>
        <location evidence="1">Membrane</location>
        <topology evidence="1">Multi-pass membrane protein</topology>
    </subcellularLocation>
</comment>
<evidence type="ECO:0000313" key="7">
    <source>
        <dbReference type="EMBL" id="GAN38073.1"/>
    </source>
</evidence>
<evidence type="ECO:0000256" key="3">
    <source>
        <dbReference type="ARBA" id="ARBA00022989"/>
    </source>
</evidence>
<dbReference type="RefSeq" id="WP_045624421.1">
    <property type="nucleotide sequence ID" value="NZ_BAYM01000390.1"/>
</dbReference>
<name>A0A0C9QHZ0_LACPA</name>
<dbReference type="NCBIfam" id="TIGR03061">
    <property type="entry name" value="pip_yhgE_Nterm"/>
    <property type="match status" value="1"/>
</dbReference>
<evidence type="ECO:0000256" key="2">
    <source>
        <dbReference type="ARBA" id="ARBA00022692"/>
    </source>
</evidence>
<keyword evidence="4 5" id="KW-0472">Membrane</keyword>
<dbReference type="Proteomes" id="UP000032552">
    <property type="component" value="Unassembled WGS sequence"/>
</dbReference>
<feature type="transmembrane region" description="Helical" evidence="5">
    <location>
        <begin position="871"/>
        <end position="888"/>
    </location>
</feature>
<gene>
    <name evidence="7" type="ORF">LC0644_2662</name>
</gene>
<comment type="caution">
    <text evidence="7">The sequence shown here is derived from an EMBL/GenBank/DDBJ whole genome shotgun (WGS) entry which is preliminary data.</text>
</comment>
<dbReference type="InterPro" id="IPR017501">
    <property type="entry name" value="Phage_infect_YhgE_C"/>
</dbReference>
<feature type="transmembrane region" description="Helical" evidence="5">
    <location>
        <begin position="20"/>
        <end position="44"/>
    </location>
</feature>
<dbReference type="NCBIfam" id="TIGR03062">
    <property type="entry name" value="pip_yhgE_Cterm"/>
    <property type="match status" value="1"/>
</dbReference>
<dbReference type="Gene3D" id="3.40.1710.10">
    <property type="entry name" value="abc type-2 transporter like domain"/>
    <property type="match status" value="1"/>
</dbReference>
<feature type="transmembrane region" description="Helical" evidence="5">
    <location>
        <begin position="713"/>
        <end position="732"/>
    </location>
</feature>
<protein>
    <submittedName>
        <fullName evidence="7">Phage infection protein</fullName>
    </submittedName>
</protein>
<proteinExistence type="predicted"/>
<dbReference type="GO" id="GO:0140359">
    <property type="term" value="F:ABC-type transporter activity"/>
    <property type="evidence" value="ECO:0007669"/>
    <property type="project" value="InterPro"/>
</dbReference>
<dbReference type="GO" id="GO:0016020">
    <property type="term" value="C:membrane"/>
    <property type="evidence" value="ECO:0007669"/>
    <property type="project" value="UniProtKB-SubCell"/>
</dbReference>
<keyword evidence="3 5" id="KW-1133">Transmembrane helix</keyword>
<dbReference type="PANTHER" id="PTHR43077:SF10">
    <property type="entry name" value="TRANSPORT PERMEASE PROTEIN"/>
    <property type="match status" value="1"/>
</dbReference>
<feature type="transmembrane region" description="Helical" evidence="5">
    <location>
        <begin position="814"/>
        <end position="834"/>
    </location>
</feature>
<reference evidence="8" key="1">
    <citation type="submission" date="2014-05" db="EMBL/GenBank/DDBJ databases">
        <title>Whole genome sequencing of Lactobacillus casei NRIC0644.</title>
        <authorList>
            <person name="Atarashi H."/>
            <person name="Yoshida Y."/>
            <person name="Fujimura S."/>
            <person name="Tanaka N."/>
            <person name="Shiwa Y."/>
            <person name="Yoshikawa H."/>
            <person name="Okada S."/>
            <person name="Nakagawa J."/>
        </authorList>
    </citation>
    <scope>NUCLEOTIDE SEQUENCE [LARGE SCALE GENOMIC DNA]</scope>
    <source>
        <strain evidence="8">NRIC0644</strain>
    </source>
</reference>
<evidence type="ECO:0000256" key="5">
    <source>
        <dbReference type="SAM" id="Phobius"/>
    </source>
</evidence>
<organism evidence="7 8">
    <name type="scientific">Lacticaseibacillus paracasei NRIC 0644</name>
    <dbReference type="NCBI Taxonomy" id="1435038"/>
    <lineage>
        <taxon>Bacteria</taxon>
        <taxon>Bacillati</taxon>
        <taxon>Bacillota</taxon>
        <taxon>Bacilli</taxon>
        <taxon>Lactobacillales</taxon>
        <taxon>Lactobacillaceae</taxon>
        <taxon>Lacticaseibacillus</taxon>
    </lineage>
</organism>
<dbReference type="Pfam" id="PF12698">
    <property type="entry name" value="ABC2_membrane_3"/>
    <property type="match status" value="2"/>
</dbReference>
<feature type="transmembrane region" description="Helical" evidence="5">
    <location>
        <begin position="753"/>
        <end position="779"/>
    </location>
</feature>